<evidence type="ECO:0000256" key="1">
    <source>
        <dbReference type="ARBA" id="ARBA00023002"/>
    </source>
</evidence>
<evidence type="ECO:0000313" key="2">
    <source>
        <dbReference type="EMBL" id="KAK8766972.1"/>
    </source>
</evidence>
<dbReference type="PANTHER" id="PTHR43157">
    <property type="entry name" value="PHOSPHATIDYLINOSITOL-GLYCAN BIOSYNTHESIS CLASS F PROTEIN-RELATED"/>
    <property type="match status" value="1"/>
</dbReference>
<proteinExistence type="predicted"/>
<protein>
    <recommendedName>
        <fullName evidence="4">Dehydrogenase with different specificities related to short-chain alcohol dehydrogenase</fullName>
    </recommendedName>
</protein>
<dbReference type="Gene3D" id="3.40.50.720">
    <property type="entry name" value="NAD(P)-binding Rossmann-like Domain"/>
    <property type="match status" value="1"/>
</dbReference>
<comment type="caution">
    <text evidence="2">The sequence shown here is derived from an EMBL/GenBank/DDBJ whole genome shotgun (WGS) entry which is preliminary data.</text>
</comment>
<sequence length="331" mass="36322">MVDDFLLASKEGWITLQRLMSQKRIAFERDEDSENYVSMEGKTVVITGGTSGVGLATATELAKRRARVIVGCRDVVKGREDTTGVYLVADQHVTVRCLDLSSFASVWNFAEEVLSTETRLDVLINAAAMVPDYSLKEFTTDDNERSIQTNYIGHVLLTTFLLELLQKSAPSRIVNVSCGGHQLGSIDGILGLLLRDGREYMHPGLAYYDSKLALVFFTELLARDLRDSGVTVNTADPGVLKDGACVRYPGVQGGLIECLRRRYGKTAAEGAQTCVYLAMDPSVANETGNYYLDGKRQRPAIEGPVPPCIEGIYELTLRLSNAQEATKLLPK</sequence>
<keyword evidence="3" id="KW-1185">Reference proteome</keyword>
<dbReference type="PANTHER" id="PTHR43157:SF31">
    <property type="entry name" value="PHOSPHATIDYLINOSITOL-GLYCAN BIOSYNTHESIS CLASS F PROTEIN"/>
    <property type="match status" value="1"/>
</dbReference>
<dbReference type="EMBL" id="JARKHS020025845">
    <property type="protein sequence ID" value="KAK8766972.1"/>
    <property type="molecule type" value="Genomic_DNA"/>
</dbReference>
<dbReference type="SUPFAM" id="SSF51735">
    <property type="entry name" value="NAD(P)-binding Rossmann-fold domains"/>
    <property type="match status" value="1"/>
</dbReference>
<organism evidence="2 3">
    <name type="scientific">Amblyomma americanum</name>
    <name type="common">Lone star tick</name>
    <dbReference type="NCBI Taxonomy" id="6943"/>
    <lineage>
        <taxon>Eukaryota</taxon>
        <taxon>Metazoa</taxon>
        <taxon>Ecdysozoa</taxon>
        <taxon>Arthropoda</taxon>
        <taxon>Chelicerata</taxon>
        <taxon>Arachnida</taxon>
        <taxon>Acari</taxon>
        <taxon>Parasitiformes</taxon>
        <taxon>Ixodida</taxon>
        <taxon>Ixodoidea</taxon>
        <taxon>Ixodidae</taxon>
        <taxon>Amblyomminae</taxon>
        <taxon>Amblyomma</taxon>
    </lineage>
</organism>
<gene>
    <name evidence="2" type="ORF">V5799_006246</name>
</gene>
<dbReference type="AlphaFoldDB" id="A0AAQ4DWY2"/>
<dbReference type="Pfam" id="PF00106">
    <property type="entry name" value="adh_short"/>
    <property type="match status" value="1"/>
</dbReference>
<dbReference type="Proteomes" id="UP001321473">
    <property type="component" value="Unassembled WGS sequence"/>
</dbReference>
<accession>A0AAQ4DWY2</accession>
<dbReference type="InterPro" id="IPR002347">
    <property type="entry name" value="SDR_fam"/>
</dbReference>
<evidence type="ECO:0000313" key="3">
    <source>
        <dbReference type="Proteomes" id="UP001321473"/>
    </source>
</evidence>
<keyword evidence="1" id="KW-0560">Oxidoreductase</keyword>
<dbReference type="InterPro" id="IPR036291">
    <property type="entry name" value="NAD(P)-bd_dom_sf"/>
</dbReference>
<reference evidence="2 3" key="1">
    <citation type="journal article" date="2023" name="Arcadia Sci">
        <title>De novo assembly of a long-read Amblyomma americanum tick genome.</title>
        <authorList>
            <person name="Chou S."/>
            <person name="Poskanzer K.E."/>
            <person name="Rollins M."/>
            <person name="Thuy-Boun P.S."/>
        </authorList>
    </citation>
    <scope>NUCLEOTIDE SEQUENCE [LARGE SCALE GENOMIC DNA]</scope>
    <source>
        <strain evidence="2">F_SG_1</strain>
        <tissue evidence="2">Salivary glands</tissue>
    </source>
</reference>
<name>A0AAQ4DWY2_AMBAM</name>
<dbReference type="GO" id="GO:0016491">
    <property type="term" value="F:oxidoreductase activity"/>
    <property type="evidence" value="ECO:0007669"/>
    <property type="project" value="UniProtKB-KW"/>
</dbReference>
<evidence type="ECO:0008006" key="4">
    <source>
        <dbReference type="Google" id="ProtNLM"/>
    </source>
</evidence>
<dbReference type="PRINTS" id="PR00081">
    <property type="entry name" value="GDHRDH"/>
</dbReference>